<dbReference type="EnsemblPlants" id="PGSC0003DMT400008214">
    <property type="protein sequence ID" value="PGSC0003DMT400008214"/>
    <property type="gene ID" value="PGSC0003DMG402003169"/>
</dbReference>
<protein>
    <submittedName>
        <fullName evidence="1">Uncharacterized protein</fullName>
    </submittedName>
</protein>
<name>M0ZU98_SOLTU</name>
<evidence type="ECO:0000313" key="2">
    <source>
        <dbReference type="Proteomes" id="UP000011115"/>
    </source>
</evidence>
<accession>M0ZU98</accession>
<sequence length="89" mass="10248">MAFPNCYQIEWCRDFTLIGTVKVINYREPQKNIQEIPLYLPPNTILDEKLIQDTDPFGILHSRTSMTLSAHQINIEKNSTSPRTEGQAL</sequence>
<keyword evidence="2" id="KW-1185">Reference proteome</keyword>
<dbReference type="PaxDb" id="4113-PGSC0003DMT400008214"/>
<dbReference type="HOGENOM" id="CLU_2459073_0_0_1"/>
<organism evidence="1 2">
    <name type="scientific">Solanum tuberosum</name>
    <name type="common">Potato</name>
    <dbReference type="NCBI Taxonomy" id="4113"/>
    <lineage>
        <taxon>Eukaryota</taxon>
        <taxon>Viridiplantae</taxon>
        <taxon>Streptophyta</taxon>
        <taxon>Embryophyta</taxon>
        <taxon>Tracheophyta</taxon>
        <taxon>Spermatophyta</taxon>
        <taxon>Magnoliopsida</taxon>
        <taxon>eudicotyledons</taxon>
        <taxon>Gunneridae</taxon>
        <taxon>Pentapetalae</taxon>
        <taxon>asterids</taxon>
        <taxon>lamiids</taxon>
        <taxon>Solanales</taxon>
        <taxon>Solanaceae</taxon>
        <taxon>Solanoideae</taxon>
        <taxon>Solaneae</taxon>
        <taxon>Solanum</taxon>
    </lineage>
</organism>
<dbReference type="Proteomes" id="UP000011115">
    <property type="component" value="Unassembled WGS sequence"/>
</dbReference>
<evidence type="ECO:0000313" key="1">
    <source>
        <dbReference type="EnsemblPlants" id="PGSC0003DMT400008214"/>
    </source>
</evidence>
<reference evidence="2" key="1">
    <citation type="journal article" date="2011" name="Nature">
        <title>Genome sequence and analysis of the tuber crop potato.</title>
        <authorList>
            <consortium name="The Potato Genome Sequencing Consortium"/>
        </authorList>
    </citation>
    <scope>NUCLEOTIDE SEQUENCE [LARGE SCALE GENOMIC DNA]</scope>
    <source>
        <strain evidence="2">cv. DM1-3 516 R44</strain>
    </source>
</reference>
<dbReference type="InParanoid" id="M0ZU98"/>
<reference evidence="1" key="2">
    <citation type="submission" date="2015-06" db="UniProtKB">
        <authorList>
            <consortium name="EnsemblPlants"/>
        </authorList>
    </citation>
    <scope>IDENTIFICATION</scope>
    <source>
        <strain evidence="1">DM1-3 516 R44</strain>
    </source>
</reference>
<dbReference type="Gramene" id="PGSC0003DMT400008214">
    <property type="protein sequence ID" value="PGSC0003DMT400008214"/>
    <property type="gene ID" value="PGSC0003DMG402003169"/>
</dbReference>
<proteinExistence type="predicted"/>
<dbReference type="AlphaFoldDB" id="M0ZU98"/>